<protein>
    <submittedName>
        <fullName evidence="1">YciI family protein</fullName>
    </submittedName>
</protein>
<gene>
    <name evidence="1" type="ORF">ACFOEN_04900</name>
</gene>
<proteinExistence type="predicted"/>
<accession>A0ABV7H3C5</accession>
<keyword evidence="2" id="KW-1185">Reference proteome</keyword>
<sequence>MSLKHVVILRAGPQWQAGQPLRSQRFHVEHLAHWAKWLNKGLLLDGGHFMDHSGGLMICAEGVTEEDAMEFASKDPAVKNGVLIAYVKPWYQTVTSLVAAPSARPRDPDRF</sequence>
<dbReference type="SUPFAM" id="SSF54909">
    <property type="entry name" value="Dimeric alpha+beta barrel"/>
    <property type="match status" value="1"/>
</dbReference>
<dbReference type="RefSeq" id="WP_377301636.1">
    <property type="nucleotide sequence ID" value="NZ_CP180191.1"/>
</dbReference>
<reference evidence="2" key="1">
    <citation type="journal article" date="2019" name="Int. J. Syst. Evol. Microbiol.">
        <title>The Global Catalogue of Microorganisms (GCM) 10K type strain sequencing project: providing services to taxonomists for standard genome sequencing and annotation.</title>
        <authorList>
            <consortium name="The Broad Institute Genomics Platform"/>
            <consortium name="The Broad Institute Genome Sequencing Center for Infectious Disease"/>
            <person name="Wu L."/>
            <person name="Ma J."/>
        </authorList>
    </citation>
    <scope>NUCLEOTIDE SEQUENCE [LARGE SCALE GENOMIC DNA]</scope>
    <source>
        <strain evidence="2">KCTC 52168</strain>
    </source>
</reference>
<dbReference type="Gene3D" id="3.30.70.1060">
    <property type="entry name" value="Dimeric alpha+beta barrel"/>
    <property type="match status" value="1"/>
</dbReference>
<comment type="caution">
    <text evidence="1">The sequence shown here is derived from an EMBL/GenBank/DDBJ whole genome shotgun (WGS) entry which is preliminary data.</text>
</comment>
<organism evidence="1 2">
    <name type="scientific">Piscinibacterium candidicorallinum</name>
    <dbReference type="NCBI Taxonomy" id="1793872"/>
    <lineage>
        <taxon>Bacteria</taxon>
        <taxon>Pseudomonadati</taxon>
        <taxon>Pseudomonadota</taxon>
        <taxon>Betaproteobacteria</taxon>
        <taxon>Burkholderiales</taxon>
        <taxon>Piscinibacterium</taxon>
    </lineage>
</organism>
<evidence type="ECO:0000313" key="1">
    <source>
        <dbReference type="EMBL" id="MFC3146980.1"/>
    </source>
</evidence>
<dbReference type="Proteomes" id="UP001595556">
    <property type="component" value="Unassembled WGS sequence"/>
</dbReference>
<dbReference type="InterPro" id="IPR011008">
    <property type="entry name" value="Dimeric_a/b-barrel"/>
</dbReference>
<dbReference type="EMBL" id="JBHRTI010000003">
    <property type="protein sequence ID" value="MFC3146980.1"/>
    <property type="molecule type" value="Genomic_DNA"/>
</dbReference>
<evidence type="ECO:0000313" key="2">
    <source>
        <dbReference type="Proteomes" id="UP001595556"/>
    </source>
</evidence>
<name>A0ABV7H3C5_9BURK</name>